<dbReference type="OrthoDB" id="434972at2759"/>
<evidence type="ECO:0000256" key="4">
    <source>
        <dbReference type="ARBA" id="ARBA00023136"/>
    </source>
</evidence>
<dbReference type="CDD" id="cd13965">
    <property type="entry name" value="PT_UbiA_3"/>
    <property type="match status" value="1"/>
</dbReference>
<evidence type="ECO:0000256" key="1">
    <source>
        <dbReference type="ARBA" id="ARBA00004141"/>
    </source>
</evidence>
<keyword evidence="2 5" id="KW-0812">Transmembrane</keyword>
<evidence type="ECO:0000313" key="7">
    <source>
        <dbReference type="Proteomes" id="UP000053477"/>
    </source>
</evidence>
<evidence type="ECO:0008006" key="8">
    <source>
        <dbReference type="Google" id="ProtNLM"/>
    </source>
</evidence>
<evidence type="ECO:0000256" key="3">
    <source>
        <dbReference type="ARBA" id="ARBA00022989"/>
    </source>
</evidence>
<dbReference type="GO" id="GO:0016765">
    <property type="term" value="F:transferase activity, transferring alkyl or aryl (other than methyl) groups"/>
    <property type="evidence" value="ECO:0007669"/>
    <property type="project" value="InterPro"/>
</dbReference>
<organism evidence="6 7">
    <name type="scientific">Schizopora paradoxa</name>
    <dbReference type="NCBI Taxonomy" id="27342"/>
    <lineage>
        <taxon>Eukaryota</taxon>
        <taxon>Fungi</taxon>
        <taxon>Dikarya</taxon>
        <taxon>Basidiomycota</taxon>
        <taxon>Agaricomycotina</taxon>
        <taxon>Agaricomycetes</taxon>
        <taxon>Hymenochaetales</taxon>
        <taxon>Schizoporaceae</taxon>
        <taxon>Schizopora</taxon>
    </lineage>
</organism>
<evidence type="ECO:0000256" key="5">
    <source>
        <dbReference type="SAM" id="Phobius"/>
    </source>
</evidence>
<protein>
    <recommendedName>
        <fullName evidence="8">UbiA prenyltransferase</fullName>
    </recommendedName>
</protein>
<dbReference type="GO" id="GO:0016020">
    <property type="term" value="C:membrane"/>
    <property type="evidence" value="ECO:0007669"/>
    <property type="project" value="UniProtKB-SubCell"/>
</dbReference>
<evidence type="ECO:0000313" key="6">
    <source>
        <dbReference type="EMBL" id="KLO17590.1"/>
    </source>
</evidence>
<dbReference type="EMBL" id="KQ085903">
    <property type="protein sequence ID" value="KLO17590.1"/>
    <property type="molecule type" value="Genomic_DNA"/>
</dbReference>
<dbReference type="Pfam" id="PF01040">
    <property type="entry name" value="UbiA"/>
    <property type="match status" value="1"/>
</dbReference>
<dbReference type="AlphaFoldDB" id="A0A0H2RZS2"/>
<accession>A0A0H2RZS2</accession>
<proteinExistence type="predicted"/>
<dbReference type="PANTHER" id="PTHR42723:SF1">
    <property type="entry name" value="CHLOROPHYLL SYNTHASE, CHLOROPLASTIC"/>
    <property type="match status" value="1"/>
</dbReference>
<name>A0A0H2RZS2_9AGAM</name>
<dbReference type="InterPro" id="IPR000537">
    <property type="entry name" value="UbiA_prenyltransferase"/>
</dbReference>
<dbReference type="STRING" id="27342.A0A0H2RZS2"/>
<dbReference type="Gene3D" id="1.10.357.140">
    <property type="entry name" value="UbiA prenyltransferase"/>
    <property type="match status" value="1"/>
</dbReference>
<feature type="transmembrane region" description="Helical" evidence="5">
    <location>
        <begin position="120"/>
        <end position="147"/>
    </location>
</feature>
<dbReference type="InterPro" id="IPR044878">
    <property type="entry name" value="UbiA_sf"/>
</dbReference>
<keyword evidence="7" id="KW-1185">Reference proteome</keyword>
<feature type="transmembrane region" description="Helical" evidence="5">
    <location>
        <begin position="159"/>
        <end position="180"/>
    </location>
</feature>
<feature type="transmembrane region" description="Helical" evidence="5">
    <location>
        <begin position="257"/>
        <end position="274"/>
    </location>
</feature>
<keyword evidence="4 5" id="KW-0472">Membrane</keyword>
<sequence>MRFVDFNHELFFGGPVKTLSVRPLRLPFDFLRYHLWTCFLFVVDDIKTIIVPCTVFSLVTSPISCTLPRVALVLSWIFLHLLLCDVSNQSTSSIEDQANKPYRPIPSGRLTDETAKRLLVVLYGVCLLVSYFLNLLECSVVLCLLCFGYNTLDMSRHWLAKSLFNAAAYVCFEYGGTFLAANGRMDDIARTALWITFSVIAFTIHSQDLKDIEGDRLSNRLTLPIRFGEEVSRVAFLLGLLGCSLAVPHVWQLCVALRLFYVAFGAYIGVRTYFERTVAQDKRNFKTYNVWLVAIRLTVLAAR</sequence>
<dbReference type="Proteomes" id="UP000053477">
    <property type="component" value="Unassembled WGS sequence"/>
</dbReference>
<evidence type="ECO:0000256" key="2">
    <source>
        <dbReference type="ARBA" id="ARBA00022692"/>
    </source>
</evidence>
<dbReference type="InterPro" id="IPR050475">
    <property type="entry name" value="Prenyltransferase_related"/>
</dbReference>
<reference evidence="6 7" key="1">
    <citation type="submission" date="2015-04" db="EMBL/GenBank/DDBJ databases">
        <title>Complete genome sequence of Schizopora paradoxa KUC8140, a cosmopolitan wood degrader in East Asia.</title>
        <authorList>
            <consortium name="DOE Joint Genome Institute"/>
            <person name="Min B."/>
            <person name="Park H."/>
            <person name="Jang Y."/>
            <person name="Kim J.-J."/>
            <person name="Kim K.H."/>
            <person name="Pangilinan J."/>
            <person name="Lipzen A."/>
            <person name="Riley R."/>
            <person name="Grigoriev I.V."/>
            <person name="Spatafora J.W."/>
            <person name="Choi I.-G."/>
        </authorList>
    </citation>
    <scope>NUCLEOTIDE SEQUENCE [LARGE SCALE GENOMIC DNA]</scope>
    <source>
        <strain evidence="6 7">KUC8140</strain>
    </source>
</reference>
<dbReference type="PANTHER" id="PTHR42723">
    <property type="entry name" value="CHLOROPHYLL SYNTHASE"/>
    <property type="match status" value="1"/>
</dbReference>
<dbReference type="InParanoid" id="A0A0H2RZS2"/>
<comment type="subcellular location">
    <subcellularLocation>
        <location evidence="1">Membrane</location>
        <topology evidence="1">Multi-pass membrane protein</topology>
    </subcellularLocation>
</comment>
<keyword evidence="3 5" id="KW-1133">Transmembrane helix</keyword>
<feature type="transmembrane region" description="Helical" evidence="5">
    <location>
        <begin position="231"/>
        <end position="251"/>
    </location>
</feature>
<gene>
    <name evidence="6" type="ORF">SCHPADRAFT_936954</name>
</gene>